<dbReference type="InterPro" id="IPR029058">
    <property type="entry name" value="AB_hydrolase_fold"/>
</dbReference>
<keyword evidence="1" id="KW-0732">Signal</keyword>
<sequence length="256" mass="28002">MAISRGHLGVAKAIFVVCIALLVNAVKCNPHGGSRRGSVVEIGGLKSYVSGPSHSRYAVVLASDVFGYEVPNLRKIADKVGAAGYYAVVPDFFNGDPFNSSIKGFNEWKAQHPPAKAFKASISVIKALRRKGISAIAAAGFCYGAHASVELAKTKLIQAVVFLHPTDIVEDDFKYVKVPVEILGGENDVLVPPTVIKKYEEILSSRPEIPSFVKIFPRVEHGWTTRYNSTTEKAAEEAHRDLLNWVNKYIKHKKKA</sequence>
<dbReference type="Pfam" id="PF01738">
    <property type="entry name" value="DLH"/>
    <property type="match status" value="1"/>
</dbReference>
<dbReference type="PANTHER" id="PTHR17630:SF44">
    <property type="entry name" value="PROTEIN AIM2"/>
    <property type="match status" value="1"/>
</dbReference>
<reference evidence="3" key="1">
    <citation type="submission" date="2019-10" db="EMBL/GenBank/DDBJ databases">
        <authorList>
            <person name="Zhang R."/>
            <person name="Pan Y."/>
            <person name="Wang J."/>
            <person name="Ma R."/>
            <person name="Yu S."/>
        </authorList>
    </citation>
    <scope>NUCLEOTIDE SEQUENCE</scope>
    <source>
        <strain evidence="3">LA-IB0</strain>
        <tissue evidence="3">Leaf</tissue>
    </source>
</reference>
<dbReference type="Gene3D" id="3.40.50.1820">
    <property type="entry name" value="alpha/beta hydrolase"/>
    <property type="match status" value="1"/>
</dbReference>
<dbReference type="Proteomes" id="UP000826271">
    <property type="component" value="Unassembled WGS sequence"/>
</dbReference>
<protein>
    <recommendedName>
        <fullName evidence="2">Dienelactone hydrolase domain-containing protein</fullName>
    </recommendedName>
</protein>
<evidence type="ECO:0000256" key="1">
    <source>
        <dbReference type="SAM" id="SignalP"/>
    </source>
</evidence>
<accession>A0AAV6WUL4</accession>
<dbReference type="InterPro" id="IPR002925">
    <property type="entry name" value="Dienelactn_hydro"/>
</dbReference>
<feature type="chain" id="PRO_5043731192" description="Dienelactone hydrolase domain-containing protein" evidence="1">
    <location>
        <begin position="29"/>
        <end position="256"/>
    </location>
</feature>
<dbReference type="AlphaFoldDB" id="A0AAV6WUL4"/>
<dbReference type="EMBL" id="WHWC01000013">
    <property type="protein sequence ID" value="KAG8370705.1"/>
    <property type="molecule type" value="Genomic_DNA"/>
</dbReference>
<feature type="signal peptide" evidence="1">
    <location>
        <begin position="1"/>
        <end position="28"/>
    </location>
</feature>
<gene>
    <name evidence="3" type="ORF">BUALT_Bualt13G0011100</name>
</gene>
<proteinExistence type="predicted"/>
<evidence type="ECO:0000313" key="4">
    <source>
        <dbReference type="Proteomes" id="UP000826271"/>
    </source>
</evidence>
<evidence type="ECO:0000259" key="2">
    <source>
        <dbReference type="Pfam" id="PF01738"/>
    </source>
</evidence>
<feature type="domain" description="Dienelactone hydrolase" evidence="2">
    <location>
        <begin position="46"/>
        <end position="249"/>
    </location>
</feature>
<organism evidence="3 4">
    <name type="scientific">Buddleja alternifolia</name>
    <dbReference type="NCBI Taxonomy" id="168488"/>
    <lineage>
        <taxon>Eukaryota</taxon>
        <taxon>Viridiplantae</taxon>
        <taxon>Streptophyta</taxon>
        <taxon>Embryophyta</taxon>
        <taxon>Tracheophyta</taxon>
        <taxon>Spermatophyta</taxon>
        <taxon>Magnoliopsida</taxon>
        <taxon>eudicotyledons</taxon>
        <taxon>Gunneridae</taxon>
        <taxon>Pentapetalae</taxon>
        <taxon>asterids</taxon>
        <taxon>lamiids</taxon>
        <taxon>Lamiales</taxon>
        <taxon>Scrophulariaceae</taxon>
        <taxon>Buddlejeae</taxon>
        <taxon>Buddleja</taxon>
    </lineage>
</organism>
<name>A0AAV6WUL4_9LAMI</name>
<dbReference type="SUPFAM" id="SSF53474">
    <property type="entry name" value="alpha/beta-Hydrolases"/>
    <property type="match status" value="1"/>
</dbReference>
<evidence type="ECO:0000313" key="3">
    <source>
        <dbReference type="EMBL" id="KAG8370705.1"/>
    </source>
</evidence>
<dbReference type="PANTHER" id="PTHR17630">
    <property type="entry name" value="DIENELACTONE HYDROLASE"/>
    <property type="match status" value="1"/>
</dbReference>
<keyword evidence="4" id="KW-1185">Reference proteome</keyword>
<dbReference type="GO" id="GO:0016787">
    <property type="term" value="F:hydrolase activity"/>
    <property type="evidence" value="ECO:0007669"/>
    <property type="project" value="InterPro"/>
</dbReference>
<comment type="caution">
    <text evidence="3">The sequence shown here is derived from an EMBL/GenBank/DDBJ whole genome shotgun (WGS) entry which is preliminary data.</text>
</comment>